<name>M3AMT6_PSEFD</name>
<dbReference type="PANTHER" id="PTHR11567:SF142">
    <property type="entry name" value="PHOSPHOGLYCERATE MUTASE-LIKE PROTEIN"/>
    <property type="match status" value="1"/>
</dbReference>
<dbReference type="RefSeq" id="XP_007930823.1">
    <property type="nucleotide sequence ID" value="XM_007932632.1"/>
</dbReference>
<keyword evidence="4" id="KW-0732">Signal</keyword>
<accession>M3AMT6</accession>
<dbReference type="GeneID" id="19330322"/>
<feature type="region of interest" description="Disordered" evidence="2">
    <location>
        <begin position="560"/>
        <end position="589"/>
    </location>
</feature>
<feature type="chain" id="PRO_5004030956" description="Histidine acid phosphatase" evidence="4">
    <location>
        <begin position="21"/>
        <end position="589"/>
    </location>
</feature>
<dbReference type="KEGG" id="pfj:MYCFIDRAFT_116811"/>
<gene>
    <name evidence="5" type="ORF">MYCFIDRAFT_116811</name>
</gene>
<comment type="similarity">
    <text evidence="1">Belongs to the histidine acid phosphatase family.</text>
</comment>
<sequence>MFAFVAASIAALALTPPAFAQDSPDGDHEYTVWSSVILTRTGERTPAILGYIPTTLTAVGANQAHQAGQFFRQRYIESTYHRNRTGSNGAEDAGAPLYGLNTDVFDPMQLFAVSLDEQCNLGTAQAFMQGLYPPWTPNSNSSTPGMVSPTNVLANGTYIVSPLDGYQYPQIHANGPSDYNYIYLSGNLNCESWNRAADAYSTTQNFGVTREDFDNIYSAIGPAVFEGVLDSQYWDYTNAYAIYDYLRYQYAYNDTVKIALDRYYDVTTNTSYLNILRWLADEQQFAQLGNVSAVNPVSNEQGLPGLQGSISTIAGNMLGARIIDGLTDAISNSQDGLYKLNLLFTDYHPFLSFFSLVGLPELNSNFYGTPNFAASAVFELFSYTNSTGPKTFPDESDLWVRFYFRNGTDDGEEFRAYPLFNRGPDQTDMMWSDFQYQMYNFLIVDVGDWCTLCNATKLFCAAWNKDETKSLVQDWAEGHGISTTNTGHRMEPALAGVIGAIIALAIAGIIFGLLMLLAGVRFHRNPKISKRKFSDLGGFKGGQKMRSDQDLTIPKSGAVVGASIETSPTSPHGGHERVGSWELKSTEAG</sequence>
<keyword evidence="6" id="KW-1185">Reference proteome</keyword>
<keyword evidence="3" id="KW-1133">Transmembrane helix</keyword>
<feature type="non-terminal residue" evidence="5">
    <location>
        <position position="1"/>
    </location>
</feature>
<dbReference type="PANTHER" id="PTHR11567">
    <property type="entry name" value="ACID PHOSPHATASE-RELATED"/>
    <property type="match status" value="1"/>
</dbReference>
<dbReference type="HOGENOM" id="CLU_023111_0_1_1"/>
<protein>
    <recommendedName>
        <fullName evidence="7">Histidine acid phosphatase</fullName>
    </recommendedName>
</protein>
<feature type="transmembrane region" description="Helical" evidence="3">
    <location>
        <begin position="493"/>
        <end position="522"/>
    </location>
</feature>
<dbReference type="InterPro" id="IPR000560">
    <property type="entry name" value="His_Pase_clade-2"/>
</dbReference>
<dbReference type="GO" id="GO:0016791">
    <property type="term" value="F:phosphatase activity"/>
    <property type="evidence" value="ECO:0007669"/>
    <property type="project" value="TreeGrafter"/>
</dbReference>
<evidence type="ECO:0008006" key="7">
    <source>
        <dbReference type="Google" id="ProtNLM"/>
    </source>
</evidence>
<feature type="signal peptide" evidence="4">
    <location>
        <begin position="1"/>
        <end position="20"/>
    </location>
</feature>
<evidence type="ECO:0000256" key="1">
    <source>
        <dbReference type="ARBA" id="ARBA00005375"/>
    </source>
</evidence>
<dbReference type="InterPro" id="IPR050645">
    <property type="entry name" value="Histidine_acid_phosphatase"/>
</dbReference>
<dbReference type="VEuPathDB" id="FungiDB:MYCFIDRAFT_116811"/>
<dbReference type="AlphaFoldDB" id="M3AMT6"/>
<dbReference type="Gene3D" id="3.40.50.1240">
    <property type="entry name" value="Phosphoglycerate mutase-like"/>
    <property type="match status" value="1"/>
</dbReference>
<dbReference type="Pfam" id="PF00328">
    <property type="entry name" value="His_Phos_2"/>
    <property type="match status" value="1"/>
</dbReference>
<dbReference type="EMBL" id="KB446563">
    <property type="protein sequence ID" value="EME78443.1"/>
    <property type="molecule type" value="Genomic_DNA"/>
</dbReference>
<evidence type="ECO:0000313" key="6">
    <source>
        <dbReference type="Proteomes" id="UP000016932"/>
    </source>
</evidence>
<dbReference type="STRING" id="383855.M3AMT6"/>
<dbReference type="SUPFAM" id="SSF53254">
    <property type="entry name" value="Phosphoglycerate mutase-like"/>
    <property type="match status" value="1"/>
</dbReference>
<keyword evidence="3" id="KW-0812">Transmembrane</keyword>
<evidence type="ECO:0000256" key="2">
    <source>
        <dbReference type="SAM" id="MobiDB-lite"/>
    </source>
</evidence>
<organism evidence="5 6">
    <name type="scientific">Pseudocercospora fijiensis (strain CIRAD86)</name>
    <name type="common">Black leaf streak disease fungus</name>
    <name type="synonym">Mycosphaerella fijiensis</name>
    <dbReference type="NCBI Taxonomy" id="383855"/>
    <lineage>
        <taxon>Eukaryota</taxon>
        <taxon>Fungi</taxon>
        <taxon>Dikarya</taxon>
        <taxon>Ascomycota</taxon>
        <taxon>Pezizomycotina</taxon>
        <taxon>Dothideomycetes</taxon>
        <taxon>Dothideomycetidae</taxon>
        <taxon>Mycosphaerellales</taxon>
        <taxon>Mycosphaerellaceae</taxon>
        <taxon>Pseudocercospora</taxon>
    </lineage>
</organism>
<evidence type="ECO:0000256" key="4">
    <source>
        <dbReference type="SAM" id="SignalP"/>
    </source>
</evidence>
<dbReference type="InterPro" id="IPR029033">
    <property type="entry name" value="His_PPase_superfam"/>
</dbReference>
<dbReference type="eggNOG" id="ENOG502SM2K">
    <property type="taxonomic scope" value="Eukaryota"/>
</dbReference>
<keyword evidence="3" id="KW-0472">Membrane</keyword>
<dbReference type="OrthoDB" id="258392at2759"/>
<evidence type="ECO:0000256" key="3">
    <source>
        <dbReference type="SAM" id="Phobius"/>
    </source>
</evidence>
<reference evidence="5 6" key="1">
    <citation type="journal article" date="2012" name="PLoS Pathog.">
        <title>Diverse lifestyles and strategies of plant pathogenesis encoded in the genomes of eighteen Dothideomycetes fungi.</title>
        <authorList>
            <person name="Ohm R.A."/>
            <person name="Feau N."/>
            <person name="Henrissat B."/>
            <person name="Schoch C.L."/>
            <person name="Horwitz B.A."/>
            <person name="Barry K.W."/>
            <person name="Condon B.J."/>
            <person name="Copeland A.C."/>
            <person name="Dhillon B."/>
            <person name="Glaser F."/>
            <person name="Hesse C.N."/>
            <person name="Kosti I."/>
            <person name="LaButti K."/>
            <person name="Lindquist E.A."/>
            <person name="Lucas S."/>
            <person name="Salamov A.A."/>
            <person name="Bradshaw R.E."/>
            <person name="Ciuffetti L."/>
            <person name="Hamelin R.C."/>
            <person name="Kema G.H.J."/>
            <person name="Lawrence C."/>
            <person name="Scott J.A."/>
            <person name="Spatafora J.W."/>
            <person name="Turgeon B.G."/>
            <person name="de Wit P.J.G.M."/>
            <person name="Zhong S."/>
            <person name="Goodwin S.B."/>
            <person name="Grigoriev I.V."/>
        </authorList>
    </citation>
    <scope>NUCLEOTIDE SEQUENCE [LARGE SCALE GENOMIC DNA]</scope>
    <source>
        <strain evidence="5 6">CIRAD86</strain>
    </source>
</reference>
<dbReference type="Proteomes" id="UP000016932">
    <property type="component" value="Unassembled WGS sequence"/>
</dbReference>
<evidence type="ECO:0000313" key="5">
    <source>
        <dbReference type="EMBL" id="EME78443.1"/>
    </source>
</evidence>
<proteinExistence type="inferred from homology"/>